<dbReference type="PIRSF" id="PIRSF017393">
    <property type="entry name" value="MTase_SAV2177"/>
    <property type="match status" value="1"/>
</dbReference>
<dbReference type="OrthoDB" id="9820642at2"/>
<comment type="caution">
    <text evidence="1">The sequence shown here is derived from an EMBL/GenBank/DDBJ whole genome shotgun (WGS) entry which is preliminary data.</text>
</comment>
<dbReference type="CDD" id="cd02440">
    <property type="entry name" value="AdoMet_MTases"/>
    <property type="match status" value="1"/>
</dbReference>
<name>A0A5S4G2F8_9ACTN</name>
<dbReference type="InterPro" id="IPR029063">
    <property type="entry name" value="SAM-dependent_MTases_sf"/>
</dbReference>
<dbReference type="EMBL" id="VCKX01000176">
    <property type="protein sequence ID" value="TMR27148.1"/>
    <property type="molecule type" value="Genomic_DNA"/>
</dbReference>
<keyword evidence="2" id="KW-1185">Reference proteome</keyword>
<reference evidence="1 2" key="1">
    <citation type="submission" date="2019-05" db="EMBL/GenBank/DDBJ databases">
        <title>Draft genome sequence of Nonomuraea zeae DSM 100528.</title>
        <authorList>
            <person name="Saricaoglu S."/>
            <person name="Isik K."/>
        </authorList>
    </citation>
    <scope>NUCLEOTIDE SEQUENCE [LARGE SCALE GENOMIC DNA]</scope>
    <source>
        <strain evidence="1 2">DSM 100528</strain>
    </source>
</reference>
<sequence>MNLVDRDGGHQVPENDSRLASLGCASTARMYDAAQGGKQNFSADRAALQAAERLSADAGDALVAHQQHVHRVVRHLAGQGVDQFVLYGTGLPSTGQAHETIHEVFPLARVVYAEKDPYMLAHARAIAGRTGDRVRVVGCDLGDPAELLGDPMVRTFVDWAEPVAVGVMSVHEIPAHDVSWVGRLRRAMAAGSHLWLTALSMDAYETSLRASVEAVNRDMGLTVHFRAREQVLALFDGMELLEPGLVWAPQWRPDGTEVDLAPERTAWLTGVATITGP</sequence>
<dbReference type="Pfam" id="PF04672">
    <property type="entry name" value="Methyltransf_19"/>
    <property type="match status" value="1"/>
</dbReference>
<evidence type="ECO:0000313" key="2">
    <source>
        <dbReference type="Proteomes" id="UP000306628"/>
    </source>
</evidence>
<organism evidence="1 2">
    <name type="scientific">Nonomuraea zeae</name>
    <dbReference type="NCBI Taxonomy" id="1642303"/>
    <lineage>
        <taxon>Bacteria</taxon>
        <taxon>Bacillati</taxon>
        <taxon>Actinomycetota</taxon>
        <taxon>Actinomycetes</taxon>
        <taxon>Streptosporangiales</taxon>
        <taxon>Streptosporangiaceae</taxon>
        <taxon>Nonomuraea</taxon>
    </lineage>
</organism>
<proteinExistence type="predicted"/>
<dbReference type="Gene3D" id="3.40.50.150">
    <property type="entry name" value="Vaccinia Virus protein VP39"/>
    <property type="match status" value="1"/>
</dbReference>
<evidence type="ECO:0008006" key="3">
    <source>
        <dbReference type="Google" id="ProtNLM"/>
    </source>
</evidence>
<accession>A0A5S4G2F8</accession>
<protein>
    <recommendedName>
        <fullName evidence="3">SAM-dependent methyltransferase</fullName>
    </recommendedName>
</protein>
<dbReference type="SUPFAM" id="SSF53335">
    <property type="entry name" value="S-adenosyl-L-methionine-dependent methyltransferases"/>
    <property type="match status" value="1"/>
</dbReference>
<evidence type="ECO:0000313" key="1">
    <source>
        <dbReference type="EMBL" id="TMR27148.1"/>
    </source>
</evidence>
<dbReference type="Proteomes" id="UP000306628">
    <property type="component" value="Unassembled WGS sequence"/>
</dbReference>
<dbReference type="AlphaFoldDB" id="A0A5S4G2F8"/>
<gene>
    <name evidence="1" type="ORF">ETD85_40055</name>
</gene>
<dbReference type="InterPro" id="IPR006764">
    <property type="entry name" value="SAM_dep_MeTrfase_SAV2177_type"/>
</dbReference>